<dbReference type="AlphaFoldDB" id="A0A5C3EZ95"/>
<sequence>MGAGGETRCTASAALACLLACGLACQPVGPAPEFDAERLSPPPALAVLPACLSACLPAAGPKASAALVFQKKKKKKKSPVFTCRAPKSAAFPKRAGQARSGWPKFWGATPSFSGAAHVDAALSSSSLLRVHAAGYLSS</sequence>
<organism evidence="2 3">
    <name type="scientific">Pseudozyma flocculosa</name>
    <dbReference type="NCBI Taxonomy" id="84751"/>
    <lineage>
        <taxon>Eukaryota</taxon>
        <taxon>Fungi</taxon>
        <taxon>Dikarya</taxon>
        <taxon>Basidiomycota</taxon>
        <taxon>Ustilaginomycotina</taxon>
        <taxon>Ustilaginomycetes</taxon>
        <taxon>Ustilaginales</taxon>
        <taxon>Ustilaginaceae</taxon>
        <taxon>Pseudozyma</taxon>
    </lineage>
</organism>
<evidence type="ECO:0008006" key="4">
    <source>
        <dbReference type="Google" id="ProtNLM"/>
    </source>
</evidence>
<evidence type="ECO:0000256" key="1">
    <source>
        <dbReference type="SAM" id="SignalP"/>
    </source>
</evidence>
<dbReference type="Proteomes" id="UP000323386">
    <property type="component" value="Unassembled WGS sequence"/>
</dbReference>
<dbReference type="EMBL" id="OOIP01000006">
    <property type="protein sequence ID" value="SPO37105.1"/>
    <property type="molecule type" value="Genomic_DNA"/>
</dbReference>
<proteinExistence type="predicted"/>
<evidence type="ECO:0000313" key="3">
    <source>
        <dbReference type="Proteomes" id="UP000323386"/>
    </source>
</evidence>
<evidence type="ECO:0000313" key="2">
    <source>
        <dbReference type="EMBL" id="SPO37105.1"/>
    </source>
</evidence>
<feature type="signal peptide" evidence="1">
    <location>
        <begin position="1"/>
        <end position="24"/>
    </location>
</feature>
<name>A0A5C3EZ95_9BASI</name>
<feature type="chain" id="PRO_5023018699" description="Secreted protein" evidence="1">
    <location>
        <begin position="25"/>
        <end position="138"/>
    </location>
</feature>
<keyword evidence="1" id="KW-0732">Signal</keyword>
<accession>A0A5C3EZ95</accession>
<keyword evidence="3" id="KW-1185">Reference proteome</keyword>
<gene>
    <name evidence="2" type="ORF">PSFLO_02577</name>
</gene>
<reference evidence="2 3" key="1">
    <citation type="submission" date="2018-03" db="EMBL/GenBank/DDBJ databases">
        <authorList>
            <person name="Guldener U."/>
        </authorList>
    </citation>
    <scope>NUCLEOTIDE SEQUENCE [LARGE SCALE GENOMIC DNA]</scope>
    <source>
        <strain evidence="2 3">DAOM196992</strain>
    </source>
</reference>
<protein>
    <recommendedName>
        <fullName evidence="4">Secreted protein</fullName>
    </recommendedName>
</protein>